<protein>
    <recommendedName>
        <fullName evidence="2">YCII-related domain-containing protein</fullName>
    </recommendedName>
</protein>
<accession>A0A0F5FSM6</accession>
<evidence type="ECO:0000256" key="1">
    <source>
        <dbReference type="ARBA" id="ARBA00007689"/>
    </source>
</evidence>
<dbReference type="Gene3D" id="3.30.70.1060">
    <property type="entry name" value="Dimeric alpha+beta barrel"/>
    <property type="match status" value="1"/>
</dbReference>
<dbReference type="OrthoDB" id="2293521at2"/>
<feature type="domain" description="YCII-related" evidence="2">
    <location>
        <begin position="1"/>
        <end position="86"/>
    </location>
</feature>
<sequence length="95" mass="10760">MLYALIAEDTDDPQKRLDARQDHLKHLESLGDRLVFGGPFLDESGTMVGSLMVIEAEDQQQAEAFYAQDPFMQRGVFASYTIRPWRLTINKAAGR</sequence>
<dbReference type="Pfam" id="PF03795">
    <property type="entry name" value="YCII"/>
    <property type="match status" value="1"/>
</dbReference>
<evidence type="ECO:0000313" key="3">
    <source>
        <dbReference type="EMBL" id="KKB11876.1"/>
    </source>
</evidence>
<dbReference type="InterPro" id="IPR011008">
    <property type="entry name" value="Dimeric_a/b-barrel"/>
</dbReference>
<dbReference type="SUPFAM" id="SSF54909">
    <property type="entry name" value="Dimeric alpha+beta barrel"/>
    <property type="match status" value="1"/>
</dbReference>
<proteinExistence type="inferred from homology"/>
<dbReference type="AlphaFoldDB" id="A0A0F5FSM6"/>
<dbReference type="EMBL" id="JZEX01000106">
    <property type="protein sequence ID" value="KKB11876.1"/>
    <property type="molecule type" value="Genomic_DNA"/>
</dbReference>
<dbReference type="InterPro" id="IPR051807">
    <property type="entry name" value="Sec-metab_biosynth-assoc"/>
</dbReference>
<gene>
    <name evidence="3" type="ORF">VE25_10495</name>
</gene>
<evidence type="ECO:0000313" key="4">
    <source>
        <dbReference type="Proteomes" id="UP000033632"/>
    </source>
</evidence>
<keyword evidence="4" id="KW-1185">Reference proteome</keyword>
<dbReference type="PANTHER" id="PTHR33606">
    <property type="entry name" value="PROTEIN YCII"/>
    <property type="match status" value="1"/>
</dbReference>
<comment type="similarity">
    <text evidence="1">Belongs to the YciI family.</text>
</comment>
<dbReference type="PANTHER" id="PTHR33606:SF3">
    <property type="entry name" value="PROTEIN YCII"/>
    <property type="match status" value="1"/>
</dbReference>
<name>A0A0F5FSM6_9HYPH</name>
<dbReference type="PATRIC" id="fig|443610.3.peg.299"/>
<dbReference type="STRING" id="443610.VE25_10495"/>
<dbReference type="RefSeq" id="WP_046108566.1">
    <property type="nucleotide sequence ID" value="NZ_JZEX01000106.1"/>
</dbReference>
<dbReference type="InterPro" id="IPR005545">
    <property type="entry name" value="YCII"/>
</dbReference>
<dbReference type="Proteomes" id="UP000033632">
    <property type="component" value="Unassembled WGS sequence"/>
</dbReference>
<comment type="caution">
    <text evidence="3">The sequence shown here is derived from an EMBL/GenBank/DDBJ whole genome shotgun (WGS) entry which is preliminary data.</text>
</comment>
<reference evidence="3 4" key="1">
    <citation type="submission" date="2015-03" db="EMBL/GenBank/DDBJ databases">
        <authorList>
            <person name="Hassan Y.I."/>
            <person name="Lepp D."/>
            <person name="Li X.-Z."/>
            <person name="Zhou T."/>
        </authorList>
    </citation>
    <scope>NUCLEOTIDE SEQUENCE [LARGE SCALE GENOMIC DNA]</scope>
    <source>
        <strain evidence="3 4">BD-c194</strain>
    </source>
</reference>
<evidence type="ECO:0000259" key="2">
    <source>
        <dbReference type="Pfam" id="PF03795"/>
    </source>
</evidence>
<organism evidence="3 4">
    <name type="scientific">Devosia geojensis</name>
    <dbReference type="NCBI Taxonomy" id="443610"/>
    <lineage>
        <taxon>Bacteria</taxon>
        <taxon>Pseudomonadati</taxon>
        <taxon>Pseudomonadota</taxon>
        <taxon>Alphaproteobacteria</taxon>
        <taxon>Hyphomicrobiales</taxon>
        <taxon>Devosiaceae</taxon>
        <taxon>Devosia</taxon>
    </lineage>
</organism>